<reference evidence="7 8" key="1">
    <citation type="submission" date="2014-04" db="EMBL/GenBank/DDBJ databases">
        <authorList>
            <consortium name="DOE Joint Genome Institute"/>
            <person name="Kuo A."/>
            <person name="Kohler A."/>
            <person name="Nagy L.G."/>
            <person name="Floudas D."/>
            <person name="Copeland A."/>
            <person name="Barry K.W."/>
            <person name="Cichocki N."/>
            <person name="Veneault-Fourrey C."/>
            <person name="LaButti K."/>
            <person name="Lindquist E.A."/>
            <person name="Lipzen A."/>
            <person name="Lundell T."/>
            <person name="Morin E."/>
            <person name="Murat C."/>
            <person name="Sun H."/>
            <person name="Tunlid A."/>
            <person name="Henrissat B."/>
            <person name="Grigoriev I.V."/>
            <person name="Hibbett D.S."/>
            <person name="Martin F."/>
            <person name="Nordberg H.P."/>
            <person name="Cantor M.N."/>
            <person name="Hua S.X."/>
        </authorList>
    </citation>
    <scope>NUCLEOTIDE SEQUENCE [LARGE SCALE GENOMIC DNA]</scope>
    <source>
        <strain evidence="7 8">LaAM-08-1</strain>
    </source>
</reference>
<dbReference type="HOGENOM" id="CLU_042538_2_1_1"/>
<dbReference type="SFLD" id="SFLDG01020">
    <property type="entry name" value="Terpene_Cyclase_Like_2"/>
    <property type="match status" value="1"/>
</dbReference>
<evidence type="ECO:0000256" key="5">
    <source>
        <dbReference type="ARBA" id="ARBA00023239"/>
    </source>
</evidence>
<dbReference type="Gene3D" id="1.10.600.10">
    <property type="entry name" value="Farnesyl Diphosphate Synthase"/>
    <property type="match status" value="1"/>
</dbReference>
<dbReference type="GO" id="GO:0046872">
    <property type="term" value="F:metal ion binding"/>
    <property type="evidence" value="ECO:0007669"/>
    <property type="project" value="UniProtKB-KW"/>
</dbReference>
<dbReference type="Pfam" id="PF19086">
    <property type="entry name" value="Terpene_syn_C_2"/>
    <property type="match status" value="1"/>
</dbReference>
<dbReference type="SUPFAM" id="SSF48576">
    <property type="entry name" value="Terpenoid synthases"/>
    <property type="match status" value="1"/>
</dbReference>
<dbReference type="EMBL" id="KN838536">
    <property type="protein sequence ID" value="KIK10094.1"/>
    <property type="molecule type" value="Genomic_DNA"/>
</dbReference>
<dbReference type="PANTHER" id="PTHR35201:SF4">
    <property type="entry name" value="BETA-PINACENE SYNTHASE-RELATED"/>
    <property type="match status" value="1"/>
</dbReference>
<evidence type="ECO:0000313" key="8">
    <source>
        <dbReference type="Proteomes" id="UP000054477"/>
    </source>
</evidence>
<comment type="similarity">
    <text evidence="2 6">Belongs to the terpene synthase family.</text>
</comment>
<dbReference type="GO" id="GO:0008299">
    <property type="term" value="P:isoprenoid biosynthetic process"/>
    <property type="evidence" value="ECO:0007669"/>
    <property type="project" value="UniProtKB-ARBA"/>
</dbReference>
<proteinExistence type="inferred from homology"/>
<organism evidence="7 8">
    <name type="scientific">Laccaria amethystina LaAM-08-1</name>
    <dbReference type="NCBI Taxonomy" id="1095629"/>
    <lineage>
        <taxon>Eukaryota</taxon>
        <taxon>Fungi</taxon>
        <taxon>Dikarya</taxon>
        <taxon>Basidiomycota</taxon>
        <taxon>Agaricomycotina</taxon>
        <taxon>Agaricomycetes</taxon>
        <taxon>Agaricomycetidae</taxon>
        <taxon>Agaricales</taxon>
        <taxon>Agaricineae</taxon>
        <taxon>Hydnangiaceae</taxon>
        <taxon>Laccaria</taxon>
    </lineage>
</organism>
<keyword evidence="4 6" id="KW-0460">Magnesium</keyword>
<comment type="cofactor">
    <cofactor evidence="1 6">
        <name>Mg(2+)</name>
        <dbReference type="ChEBI" id="CHEBI:18420"/>
    </cofactor>
</comment>
<dbReference type="GO" id="GO:0010333">
    <property type="term" value="F:terpene synthase activity"/>
    <property type="evidence" value="ECO:0007669"/>
    <property type="project" value="InterPro"/>
</dbReference>
<keyword evidence="8" id="KW-1185">Reference proteome</keyword>
<dbReference type="SFLD" id="SFLDS00005">
    <property type="entry name" value="Isoprenoid_Synthase_Type_I"/>
    <property type="match status" value="1"/>
</dbReference>
<evidence type="ECO:0000256" key="2">
    <source>
        <dbReference type="ARBA" id="ARBA00006333"/>
    </source>
</evidence>
<gene>
    <name evidence="7" type="ORF">K443DRAFT_126876</name>
</gene>
<accession>A0A0C9Y7V0</accession>
<protein>
    <recommendedName>
        <fullName evidence="6">Terpene synthase</fullName>
        <ecNumber evidence="6">4.2.3.-</ecNumber>
    </recommendedName>
</protein>
<dbReference type="Proteomes" id="UP000054477">
    <property type="component" value="Unassembled WGS sequence"/>
</dbReference>
<dbReference type="InterPro" id="IPR008949">
    <property type="entry name" value="Isoprenoid_synthase_dom_sf"/>
</dbReference>
<evidence type="ECO:0000256" key="4">
    <source>
        <dbReference type="ARBA" id="ARBA00022842"/>
    </source>
</evidence>
<reference evidence="8" key="2">
    <citation type="submission" date="2015-01" db="EMBL/GenBank/DDBJ databases">
        <title>Evolutionary Origins and Diversification of the Mycorrhizal Mutualists.</title>
        <authorList>
            <consortium name="DOE Joint Genome Institute"/>
            <consortium name="Mycorrhizal Genomics Consortium"/>
            <person name="Kohler A."/>
            <person name="Kuo A."/>
            <person name="Nagy L.G."/>
            <person name="Floudas D."/>
            <person name="Copeland A."/>
            <person name="Barry K.W."/>
            <person name="Cichocki N."/>
            <person name="Veneault-Fourrey C."/>
            <person name="LaButti K."/>
            <person name="Lindquist E.A."/>
            <person name="Lipzen A."/>
            <person name="Lundell T."/>
            <person name="Morin E."/>
            <person name="Murat C."/>
            <person name="Riley R."/>
            <person name="Ohm R."/>
            <person name="Sun H."/>
            <person name="Tunlid A."/>
            <person name="Henrissat B."/>
            <person name="Grigoriev I.V."/>
            <person name="Hibbett D.S."/>
            <person name="Martin F."/>
        </authorList>
    </citation>
    <scope>NUCLEOTIDE SEQUENCE [LARGE SCALE GENOMIC DNA]</scope>
    <source>
        <strain evidence="8">LaAM-08-1</strain>
    </source>
</reference>
<evidence type="ECO:0000256" key="3">
    <source>
        <dbReference type="ARBA" id="ARBA00022723"/>
    </source>
</evidence>
<sequence>MLSSKRQFVIPDLFACCPLQDATNPFYLEAAAESRAWINSYDIFTDRKRAFFVQGANELLCSHVYAYAGYEQFRTTCDFVNLLFVLDEVSDDQNGKDARATGRIFVQAMQDTSWDDGSVLAKITKEFRIRFLRLAGPKNAQRFSDLCEQYTQCVAREAELRERGEVLDLESFIPLRRNNSAVLLCFALAEYILGIDLDDGVYEDSAFRDAYWAACDFVCWANDVYSYDMEQAKGHTGNNIVTVLMNEKNLTLQQASDYIGVYCSDLVERYLTAKTRLSPSLGLGPTRFIEALAYWMIGNLEWSFETVRYFGAKHAEIKMTRAVCLRPREIPDNMDFESDGE</sequence>
<keyword evidence="3 6" id="KW-0479">Metal-binding</keyword>
<keyword evidence="5 6" id="KW-0456">Lyase</keyword>
<dbReference type="InterPro" id="IPR034686">
    <property type="entry name" value="Terpene_cyclase-like_2"/>
</dbReference>
<dbReference type="PANTHER" id="PTHR35201">
    <property type="entry name" value="TERPENE SYNTHASE"/>
    <property type="match status" value="1"/>
</dbReference>
<evidence type="ECO:0000256" key="1">
    <source>
        <dbReference type="ARBA" id="ARBA00001946"/>
    </source>
</evidence>
<evidence type="ECO:0000313" key="7">
    <source>
        <dbReference type="EMBL" id="KIK10094.1"/>
    </source>
</evidence>
<dbReference type="EC" id="4.2.3.-" evidence="6"/>
<evidence type="ECO:0000256" key="6">
    <source>
        <dbReference type="RuleBase" id="RU366034"/>
    </source>
</evidence>
<dbReference type="AlphaFoldDB" id="A0A0C9Y7V0"/>
<name>A0A0C9Y7V0_9AGAR</name>
<dbReference type="OrthoDB" id="2861623at2759"/>